<dbReference type="Pfam" id="PF13968">
    <property type="entry name" value="DUF4220"/>
    <property type="match status" value="1"/>
</dbReference>
<feature type="region of interest" description="Disordered" evidence="1">
    <location>
        <begin position="887"/>
        <end position="914"/>
    </location>
</feature>
<feature type="transmembrane region" description="Helical" evidence="2">
    <location>
        <begin position="412"/>
        <end position="430"/>
    </location>
</feature>
<dbReference type="Pfam" id="PF04578">
    <property type="entry name" value="DUF594"/>
    <property type="match status" value="2"/>
</dbReference>
<organism evidence="4 5">
    <name type="scientific">Rhododendron griersonianum</name>
    <dbReference type="NCBI Taxonomy" id="479676"/>
    <lineage>
        <taxon>Eukaryota</taxon>
        <taxon>Viridiplantae</taxon>
        <taxon>Streptophyta</taxon>
        <taxon>Embryophyta</taxon>
        <taxon>Tracheophyta</taxon>
        <taxon>Spermatophyta</taxon>
        <taxon>Magnoliopsida</taxon>
        <taxon>eudicotyledons</taxon>
        <taxon>Gunneridae</taxon>
        <taxon>Pentapetalae</taxon>
        <taxon>asterids</taxon>
        <taxon>Ericales</taxon>
        <taxon>Ericaceae</taxon>
        <taxon>Ericoideae</taxon>
        <taxon>Rhodoreae</taxon>
        <taxon>Rhododendron</taxon>
    </lineage>
</organism>
<dbReference type="InterPro" id="IPR007658">
    <property type="entry name" value="DUF594"/>
</dbReference>
<evidence type="ECO:0000313" key="4">
    <source>
        <dbReference type="EMBL" id="KAG5550013.1"/>
    </source>
</evidence>
<feature type="transmembrane region" description="Helical" evidence="2">
    <location>
        <begin position="507"/>
        <end position="526"/>
    </location>
</feature>
<feature type="compositionally biased region" description="Polar residues" evidence="1">
    <location>
        <begin position="895"/>
        <end position="914"/>
    </location>
</feature>
<feature type="transmembrane region" description="Helical" evidence="2">
    <location>
        <begin position="533"/>
        <end position="550"/>
    </location>
</feature>
<comment type="caution">
    <text evidence="4">The sequence shown here is derived from an EMBL/GenBank/DDBJ whole genome shotgun (WGS) entry which is preliminary data.</text>
</comment>
<feature type="transmembrane region" description="Helical" evidence="2">
    <location>
        <begin position="660"/>
        <end position="682"/>
    </location>
</feature>
<feature type="transmembrane region" description="Helical" evidence="2">
    <location>
        <begin position="694"/>
        <end position="720"/>
    </location>
</feature>
<evidence type="ECO:0000256" key="1">
    <source>
        <dbReference type="SAM" id="MobiDB-lite"/>
    </source>
</evidence>
<dbReference type="InterPro" id="IPR025315">
    <property type="entry name" value="DUF4220"/>
</dbReference>
<dbReference type="EMBL" id="JACTNZ010000005">
    <property type="protein sequence ID" value="KAG5550013.1"/>
    <property type="molecule type" value="Genomic_DNA"/>
</dbReference>
<feature type="region of interest" description="Disordered" evidence="1">
    <location>
        <begin position="70"/>
        <end position="98"/>
    </location>
</feature>
<dbReference type="AlphaFoldDB" id="A0AAV6KBZ8"/>
<dbReference type="Proteomes" id="UP000823749">
    <property type="component" value="Chromosome 5"/>
</dbReference>
<name>A0AAV6KBZ8_9ERIC</name>
<feature type="compositionally biased region" description="Polar residues" evidence="1">
    <location>
        <begin position="80"/>
        <end position="97"/>
    </location>
</feature>
<evidence type="ECO:0000259" key="3">
    <source>
        <dbReference type="Pfam" id="PF13968"/>
    </source>
</evidence>
<reference evidence="4" key="1">
    <citation type="submission" date="2020-08" db="EMBL/GenBank/DDBJ databases">
        <title>Plant Genome Project.</title>
        <authorList>
            <person name="Zhang R.-G."/>
        </authorList>
    </citation>
    <scope>NUCLEOTIDE SEQUENCE</scope>
    <source>
        <strain evidence="4">WSP0</strain>
        <tissue evidence="4">Leaf</tissue>
    </source>
</reference>
<accession>A0AAV6KBZ8</accession>
<keyword evidence="2" id="KW-0472">Membrane</keyword>
<proteinExistence type="predicted"/>
<protein>
    <recommendedName>
        <fullName evidence="3">DUF4220 domain-containing protein</fullName>
    </recommendedName>
</protein>
<keyword evidence="2" id="KW-0812">Transmembrane</keyword>
<gene>
    <name evidence="4" type="ORF">RHGRI_015097</name>
</gene>
<sequence length="1049" mass="120875">MYVPKTAVIDPSLLLDPISKCCIHLIDPRIEEDIIWKEFFDWPFEDQISVMHSATEVCHNLEMEWDTDDAADQNNRDDTVSQQHTMPGPSDSSSSWEGNKELCRTLSCYMMYLFVMRSSLLPIAASHDHIWDTLCSFGKTNIGHMRDARAACRYIFQHYSDVNSIVELLKSKQKDLRWETLKWMWVRMLCHAASKGQRNEHFRQLSQGGEFLTFLWFFLPQSKKLMILPPDLPPRSAVGENLVWKEFFDMSFEAQIVSLHIATEICYNLEMEWDAHDASENDRDSAVSKHTMPPSDSSLSWEEDKELYICRTLSHYMMYLLAMRPSLLPTSSSDDYVSDSIRVPKPDTNGLLDVKAACPCLWESDEFGTAKIIKEVVEEMGWSQLCNYEVRGRYKCVMDPIPALVRRLWDVWDLRLLVLLSLALQIILSVSGNRRKYISSPWISILIWSAYLTADWVATVALGKLSDAQGDYDNGNALRAIWAPLLLLHLGGPDTITAYSLEDNHLWMRHLLGLVVQLSVAVYIILMSWKHSWFSIMSILALVAGFIKYGERTWVLFSVSHDKSGEIVPVGNVGSGSNLGNNNTLEDNNSIRALCIAQRSVKAFKEFTRLYDIENNWLRWEMSLEHDDISLFWNAIEVEMGLMFDLLYTKAPINFSKGGWVLRCFTFSCTVAVLIGLILRLVSTGEDGDKWHKVDIVITGVLLVGALALEIYAIISLYLFSDWGMLWLIKHNRGKQVIQLRKKISWLFLPKQYRCKMMGQFDLLDHWLKKRTSVIEPDQGVEYSDQKAFRRILGSLLGIKRWLEEYFKDMFNKYVHKTADIVPSLLFDPILHCCRCLTSPDLHPRRAVEEDPVWKEFFNASLEEQISRLYFATGICYNLETEWDTHDAADDQNNRDGTVSQQHTMPPSVSSSSWEDNRELCRTLSRYMMYLLVMRSSLLPIVASGDYVSDSIRCVAPNLGGARDARAACKFLWESDEFATNGIVVKAKSIPKDERWDILKLMWVRMLCYAASKGQRNEHFRQLSQGGEFITFLWFFLPHTKMRVYHDGP</sequence>
<feature type="domain" description="DUF4220" evidence="3">
    <location>
        <begin position="448"/>
        <end position="765"/>
    </location>
</feature>
<dbReference type="PANTHER" id="PTHR31325">
    <property type="entry name" value="OS01G0798800 PROTEIN-RELATED"/>
    <property type="match status" value="1"/>
</dbReference>
<feature type="transmembrane region" description="Helical" evidence="2">
    <location>
        <begin position="442"/>
        <end position="462"/>
    </location>
</feature>
<evidence type="ECO:0000313" key="5">
    <source>
        <dbReference type="Proteomes" id="UP000823749"/>
    </source>
</evidence>
<evidence type="ECO:0000256" key="2">
    <source>
        <dbReference type="SAM" id="Phobius"/>
    </source>
</evidence>
<keyword evidence="5" id="KW-1185">Reference proteome</keyword>
<keyword evidence="2" id="KW-1133">Transmembrane helix</keyword>